<dbReference type="InterPro" id="IPR021139">
    <property type="entry name" value="NYN"/>
</dbReference>
<feature type="domain" description="NYN" evidence="2">
    <location>
        <begin position="7"/>
        <end position="131"/>
    </location>
</feature>
<dbReference type="Proteomes" id="UP000242287">
    <property type="component" value="Unassembled WGS sequence"/>
</dbReference>
<dbReference type="Pfam" id="PF01936">
    <property type="entry name" value="NYN"/>
    <property type="match status" value="1"/>
</dbReference>
<evidence type="ECO:0000313" key="4">
    <source>
        <dbReference type="Proteomes" id="UP000242287"/>
    </source>
</evidence>
<reference evidence="3 4" key="1">
    <citation type="submission" date="2014-02" db="EMBL/GenBank/DDBJ databases">
        <title>Transposable element dynamics among asymbiotic and ectomycorrhizal Amanita fungi.</title>
        <authorList>
            <consortium name="DOE Joint Genome Institute"/>
            <person name="Hess J."/>
            <person name="Skrede I."/>
            <person name="Wolfe B."/>
            <person name="LaButti K."/>
            <person name="Ohm R.A."/>
            <person name="Grigoriev I.V."/>
            <person name="Pringle A."/>
        </authorList>
    </citation>
    <scope>NUCLEOTIDE SEQUENCE [LARGE SCALE GENOMIC DNA]</scope>
    <source>
        <strain evidence="3 4">SKay4041</strain>
    </source>
</reference>
<evidence type="ECO:0000313" key="3">
    <source>
        <dbReference type="EMBL" id="PFH52366.1"/>
    </source>
</evidence>
<keyword evidence="4" id="KW-1185">Reference proteome</keyword>
<feature type="region of interest" description="Disordered" evidence="1">
    <location>
        <begin position="230"/>
        <end position="296"/>
    </location>
</feature>
<gene>
    <name evidence="3" type="ORF">AMATHDRAFT_2103</name>
</gene>
<dbReference type="STRING" id="703135.A0A2A9NWY9"/>
<evidence type="ECO:0000259" key="2">
    <source>
        <dbReference type="Pfam" id="PF01936"/>
    </source>
</evidence>
<dbReference type="AlphaFoldDB" id="A0A2A9NWY9"/>
<protein>
    <recommendedName>
        <fullName evidence="2">NYN domain-containing protein</fullName>
    </recommendedName>
</protein>
<dbReference type="OrthoDB" id="549353at2759"/>
<accession>A0A2A9NWY9</accession>
<proteinExistence type="predicted"/>
<sequence length="466" mass="50670">MDSPRDVYIFWDLVSCSVYRETSIAAVNHLKEIGHKHGTIKQLQTYIDSPVHGTAMSQVMADLTFAGVAVINCPRDGQNTTADRLMTVDMFAHVIDHPHSILLVVTANRNFAYPISILQLRKYSLVIVTLHDAHPSIWTKASEYATWDSDVYDQDVEQSEPPKEGMSHNPFMICELNKSQGAGGSSIHGSHPALDVVSKVFDTASPVINGDSKQKVSSSYLGAVQLPSFKKPSQQNFDTTHRPTSRATSASSQASLSTPSDSAHARDSCESKTHSTVEVKNHWSRSAGPTIHNPPSVGYTEGIDALKASATIAAVSKNLDTRPVSPGPKGTTETKPLKSSFISEPPSAPLHSFDALTSKELLNSTASFPSMDVILNNGTGKQMIPAHFHILVERLASWRENGYEKVSRSTIASELIQHDTNLYRKAGVSKFASYITAAVKAGIVDIGHDSLGAPWIALRKDHHARE</sequence>
<name>A0A2A9NWY9_9AGAR</name>
<evidence type="ECO:0000256" key="1">
    <source>
        <dbReference type="SAM" id="MobiDB-lite"/>
    </source>
</evidence>
<dbReference type="EMBL" id="KZ301979">
    <property type="protein sequence ID" value="PFH52366.1"/>
    <property type="molecule type" value="Genomic_DNA"/>
</dbReference>
<feature type="compositionally biased region" description="Low complexity" evidence="1">
    <location>
        <begin position="245"/>
        <end position="262"/>
    </location>
</feature>
<organism evidence="3 4">
    <name type="scientific">Amanita thiersii Skay4041</name>
    <dbReference type="NCBI Taxonomy" id="703135"/>
    <lineage>
        <taxon>Eukaryota</taxon>
        <taxon>Fungi</taxon>
        <taxon>Dikarya</taxon>
        <taxon>Basidiomycota</taxon>
        <taxon>Agaricomycotina</taxon>
        <taxon>Agaricomycetes</taxon>
        <taxon>Agaricomycetidae</taxon>
        <taxon>Agaricales</taxon>
        <taxon>Pluteineae</taxon>
        <taxon>Amanitaceae</taxon>
        <taxon>Amanita</taxon>
    </lineage>
</organism>
<dbReference type="GO" id="GO:0004540">
    <property type="term" value="F:RNA nuclease activity"/>
    <property type="evidence" value="ECO:0007669"/>
    <property type="project" value="InterPro"/>
</dbReference>
<feature type="region of interest" description="Disordered" evidence="1">
    <location>
        <begin position="319"/>
        <end position="345"/>
    </location>
</feature>
<feature type="compositionally biased region" description="Basic and acidic residues" evidence="1">
    <location>
        <begin position="263"/>
        <end position="281"/>
    </location>
</feature>